<dbReference type="NCBIfam" id="TIGR01764">
    <property type="entry name" value="excise"/>
    <property type="match status" value="1"/>
</dbReference>
<dbReference type="InterPro" id="IPR041657">
    <property type="entry name" value="HTH_17"/>
</dbReference>
<organism evidence="2">
    <name type="scientific">Ignavibacterium album</name>
    <dbReference type="NCBI Taxonomy" id="591197"/>
    <lineage>
        <taxon>Bacteria</taxon>
        <taxon>Pseudomonadati</taxon>
        <taxon>Ignavibacteriota</taxon>
        <taxon>Ignavibacteria</taxon>
        <taxon>Ignavibacteriales</taxon>
        <taxon>Ignavibacteriaceae</taxon>
        <taxon>Ignavibacterium</taxon>
    </lineage>
</organism>
<dbReference type="EMBL" id="DSUJ01000008">
    <property type="protein sequence ID" value="HFI92029.1"/>
    <property type="molecule type" value="Genomic_DNA"/>
</dbReference>
<evidence type="ECO:0000259" key="1">
    <source>
        <dbReference type="Pfam" id="PF12728"/>
    </source>
</evidence>
<reference evidence="2" key="1">
    <citation type="journal article" date="2020" name="mSystems">
        <title>Genome- and Community-Level Interaction Insights into Carbon Utilization and Element Cycling Functions of Hydrothermarchaeota in Hydrothermal Sediment.</title>
        <authorList>
            <person name="Zhou Z."/>
            <person name="Liu Y."/>
            <person name="Xu W."/>
            <person name="Pan J."/>
            <person name="Luo Z.H."/>
            <person name="Li M."/>
        </authorList>
    </citation>
    <scope>NUCLEOTIDE SEQUENCE [LARGE SCALE GENOMIC DNA]</scope>
    <source>
        <strain evidence="2">SpSt-479</strain>
    </source>
</reference>
<dbReference type="Pfam" id="PF12728">
    <property type="entry name" value="HTH_17"/>
    <property type="match status" value="1"/>
</dbReference>
<dbReference type="InterPro" id="IPR009061">
    <property type="entry name" value="DNA-bd_dom_put_sf"/>
</dbReference>
<accession>A0A7V3E899</accession>
<dbReference type="GO" id="GO:0003677">
    <property type="term" value="F:DNA binding"/>
    <property type="evidence" value="ECO:0007669"/>
    <property type="project" value="UniProtKB-KW"/>
</dbReference>
<dbReference type="SUPFAM" id="SSF46955">
    <property type="entry name" value="Putative DNA-binding domain"/>
    <property type="match status" value="1"/>
</dbReference>
<dbReference type="AlphaFoldDB" id="A0A7V3E899"/>
<proteinExistence type="predicted"/>
<keyword evidence="2" id="KW-0238">DNA-binding</keyword>
<sequence length="96" mass="11088">MSDNNKIILISITESEFQNLIYNAVREALAINQEKQILSFKEVCEMLNISASCLNKWKSEGKIPYKKLGKRIFFSRTDIKAALNETGNYKKLKELE</sequence>
<name>A0A7V3E899_9BACT</name>
<dbReference type="PANTHER" id="PTHR34585:SF22">
    <property type="entry name" value="HELIX-TURN-HELIX DOMAIN-CONTAINING PROTEIN"/>
    <property type="match status" value="1"/>
</dbReference>
<dbReference type="PANTHER" id="PTHR34585">
    <property type="match status" value="1"/>
</dbReference>
<dbReference type="InterPro" id="IPR010093">
    <property type="entry name" value="SinI_DNA-bd"/>
</dbReference>
<comment type="caution">
    <text evidence="2">The sequence shown here is derived from an EMBL/GenBank/DDBJ whole genome shotgun (WGS) entry which is preliminary data.</text>
</comment>
<protein>
    <submittedName>
        <fullName evidence="2">DNA-binding protein</fullName>
    </submittedName>
</protein>
<gene>
    <name evidence="2" type="ORF">ENS31_10970</name>
</gene>
<feature type="domain" description="Helix-turn-helix" evidence="1">
    <location>
        <begin position="38"/>
        <end position="85"/>
    </location>
</feature>
<evidence type="ECO:0000313" key="2">
    <source>
        <dbReference type="EMBL" id="HFI92029.1"/>
    </source>
</evidence>